<feature type="domain" description="Large ribosomal subunit protein uL24 C-terminal" evidence="9">
    <location>
        <begin position="73"/>
        <end position="138"/>
    </location>
</feature>
<dbReference type="InterPro" id="IPR005825">
    <property type="entry name" value="Ribosomal_uL24_CS"/>
</dbReference>
<dbReference type="EMBL" id="HBHT01036436">
    <property type="protein sequence ID" value="CAD9989631.1"/>
    <property type="molecule type" value="Transcribed_RNA"/>
</dbReference>
<dbReference type="InterPro" id="IPR014722">
    <property type="entry name" value="Rib_uL2_dom2"/>
</dbReference>
<keyword evidence="5" id="KW-0689">Ribosomal protein</keyword>
<evidence type="ECO:0000256" key="5">
    <source>
        <dbReference type="ARBA" id="ARBA00022980"/>
    </source>
</evidence>
<evidence type="ECO:0000256" key="8">
    <source>
        <dbReference type="SAM" id="MobiDB-lite"/>
    </source>
</evidence>
<dbReference type="CDD" id="cd06089">
    <property type="entry name" value="KOW_RPL26"/>
    <property type="match status" value="1"/>
</dbReference>
<sequence length="209" mass="24165">MSARARLMKIATKQLKTNYQKPNKTQLQAAQQKRWNIVRGDKVQVIGGHRAKGEQGVVKEVNRKTYQVKVTGVNMRTIKQKGNPERGIQARKIQTEGYLHYSQVALLDPLQNIPTRIHYETLEDGTKVRVSKKSGAIIPKPEILKHRARPIRFTVTESCTSEDDAWEETYSIPEHILEELEEQKRRWAKLNGEVDEDEDDEEEEPEPQK</sequence>
<dbReference type="HAMAP" id="MF_01326_B">
    <property type="entry name" value="Ribosomal_uL24_B"/>
    <property type="match status" value="1"/>
</dbReference>
<evidence type="ECO:0000256" key="2">
    <source>
        <dbReference type="ARBA" id="ARBA00010618"/>
    </source>
</evidence>
<evidence type="ECO:0000256" key="4">
    <source>
        <dbReference type="ARBA" id="ARBA00022640"/>
    </source>
</evidence>
<dbReference type="InterPro" id="IPR003256">
    <property type="entry name" value="Ribosomal_uL24"/>
</dbReference>
<evidence type="ECO:0000256" key="1">
    <source>
        <dbReference type="ARBA" id="ARBA00004229"/>
    </source>
</evidence>
<organism evidence="10">
    <name type="scientific">Entomoneis paludosa</name>
    <dbReference type="NCBI Taxonomy" id="265537"/>
    <lineage>
        <taxon>Eukaryota</taxon>
        <taxon>Sar</taxon>
        <taxon>Stramenopiles</taxon>
        <taxon>Ochrophyta</taxon>
        <taxon>Bacillariophyta</taxon>
        <taxon>Bacillariophyceae</taxon>
        <taxon>Bacillariophycidae</taxon>
        <taxon>Entomoneidaceae</taxon>
        <taxon>Entomoneis</taxon>
    </lineage>
</organism>
<name>A0A7S2YQP6_9STRA</name>
<feature type="compositionally biased region" description="Acidic residues" evidence="8">
    <location>
        <begin position="193"/>
        <end position="209"/>
    </location>
</feature>
<keyword evidence="4" id="KW-0934">Plastid</keyword>
<evidence type="ECO:0000256" key="7">
    <source>
        <dbReference type="ARBA" id="ARBA00035361"/>
    </source>
</evidence>
<dbReference type="PANTHER" id="PTHR12903">
    <property type="entry name" value="MITOCHONDRIAL RIBOSOMAL PROTEIN L24"/>
    <property type="match status" value="1"/>
</dbReference>
<comment type="similarity">
    <text evidence="2">Belongs to the universal ribosomal protein uL24 family.</text>
</comment>
<evidence type="ECO:0000313" key="10">
    <source>
        <dbReference type="EMBL" id="CAD9989631.1"/>
    </source>
</evidence>
<dbReference type="Gene3D" id="2.30.30.30">
    <property type="match status" value="1"/>
</dbReference>
<keyword evidence="3" id="KW-0150">Chloroplast</keyword>
<dbReference type="GO" id="GO:1990904">
    <property type="term" value="C:ribonucleoprotein complex"/>
    <property type="evidence" value="ECO:0007669"/>
    <property type="project" value="UniProtKB-KW"/>
</dbReference>
<dbReference type="GO" id="GO:0003735">
    <property type="term" value="F:structural constituent of ribosome"/>
    <property type="evidence" value="ECO:0007669"/>
    <property type="project" value="InterPro"/>
</dbReference>
<dbReference type="InterPro" id="IPR041988">
    <property type="entry name" value="Ribosomal_uL24_KOW"/>
</dbReference>
<proteinExistence type="inferred from homology"/>
<protein>
    <recommendedName>
        <fullName evidence="7">50S ribosomal protein L24, chloroplastic</fullName>
    </recommendedName>
</protein>
<gene>
    <name evidence="10" type="ORF">APAL1065_LOCUS24475</name>
</gene>
<dbReference type="GO" id="GO:0003723">
    <property type="term" value="F:RNA binding"/>
    <property type="evidence" value="ECO:0007669"/>
    <property type="project" value="InterPro"/>
</dbReference>
<dbReference type="GO" id="GO:0009507">
    <property type="term" value="C:chloroplast"/>
    <property type="evidence" value="ECO:0007669"/>
    <property type="project" value="UniProtKB-SubCell"/>
</dbReference>
<dbReference type="NCBIfam" id="TIGR01079">
    <property type="entry name" value="rplX_bact"/>
    <property type="match status" value="1"/>
</dbReference>
<dbReference type="InterPro" id="IPR008991">
    <property type="entry name" value="Translation_prot_SH3-like_sf"/>
</dbReference>
<feature type="region of interest" description="Disordered" evidence="8">
    <location>
        <begin position="188"/>
        <end position="209"/>
    </location>
</feature>
<evidence type="ECO:0000256" key="6">
    <source>
        <dbReference type="ARBA" id="ARBA00023274"/>
    </source>
</evidence>
<dbReference type="PROSITE" id="PS01108">
    <property type="entry name" value="RIBOSOMAL_L24"/>
    <property type="match status" value="1"/>
</dbReference>
<accession>A0A7S2YQP6</accession>
<dbReference type="GO" id="GO:0005840">
    <property type="term" value="C:ribosome"/>
    <property type="evidence" value="ECO:0007669"/>
    <property type="project" value="UniProtKB-KW"/>
</dbReference>
<dbReference type="SUPFAM" id="SSF50104">
    <property type="entry name" value="Translation proteins SH3-like domain"/>
    <property type="match status" value="1"/>
</dbReference>
<reference evidence="10" key="1">
    <citation type="submission" date="2021-01" db="EMBL/GenBank/DDBJ databases">
        <authorList>
            <person name="Corre E."/>
            <person name="Pelletier E."/>
            <person name="Niang G."/>
            <person name="Scheremetjew M."/>
            <person name="Finn R."/>
            <person name="Kale V."/>
            <person name="Holt S."/>
            <person name="Cochrane G."/>
            <person name="Meng A."/>
            <person name="Brown T."/>
            <person name="Cohen L."/>
        </authorList>
    </citation>
    <scope>NUCLEOTIDE SEQUENCE</scope>
    <source>
        <strain evidence="10">CCMP125</strain>
    </source>
</reference>
<evidence type="ECO:0000256" key="3">
    <source>
        <dbReference type="ARBA" id="ARBA00022528"/>
    </source>
</evidence>
<comment type="subcellular location">
    <subcellularLocation>
        <location evidence="1">Plastid</location>
        <location evidence="1">Chloroplast</location>
    </subcellularLocation>
</comment>
<dbReference type="AlphaFoldDB" id="A0A7S2YQP6"/>
<dbReference type="GO" id="GO:0006412">
    <property type="term" value="P:translation"/>
    <property type="evidence" value="ECO:0007669"/>
    <property type="project" value="InterPro"/>
</dbReference>
<dbReference type="Pfam" id="PF17136">
    <property type="entry name" value="ribosomal_L24"/>
    <property type="match status" value="1"/>
</dbReference>
<dbReference type="InterPro" id="IPR057264">
    <property type="entry name" value="Ribosomal_uL24_C"/>
</dbReference>
<evidence type="ECO:0000259" key="9">
    <source>
        <dbReference type="Pfam" id="PF17136"/>
    </source>
</evidence>
<keyword evidence="6" id="KW-0687">Ribonucleoprotein</keyword>